<gene>
    <name evidence="2" type="ORF">WOB96_10605</name>
</gene>
<evidence type="ECO:0000313" key="3">
    <source>
        <dbReference type="Proteomes" id="UP001446205"/>
    </source>
</evidence>
<organism evidence="2 3">
    <name type="scientific">Thermithiobacillus plumbiphilus</name>
    <dbReference type="NCBI Taxonomy" id="1729899"/>
    <lineage>
        <taxon>Bacteria</taxon>
        <taxon>Pseudomonadati</taxon>
        <taxon>Pseudomonadota</taxon>
        <taxon>Acidithiobacillia</taxon>
        <taxon>Acidithiobacillales</taxon>
        <taxon>Thermithiobacillaceae</taxon>
        <taxon>Thermithiobacillus</taxon>
    </lineage>
</organism>
<comment type="caution">
    <text evidence="2">The sequence shown here is derived from an EMBL/GenBank/DDBJ whole genome shotgun (WGS) entry which is preliminary data.</text>
</comment>
<dbReference type="PROSITE" id="PS50206">
    <property type="entry name" value="RHODANESE_3"/>
    <property type="match status" value="1"/>
</dbReference>
<dbReference type="SUPFAM" id="SSF52821">
    <property type="entry name" value="Rhodanese/Cell cycle control phosphatase"/>
    <property type="match status" value="1"/>
</dbReference>
<accession>A0ABU9DB56</accession>
<dbReference type="CDD" id="cd00158">
    <property type="entry name" value="RHOD"/>
    <property type="match status" value="1"/>
</dbReference>
<sequence>MRDFVTQNAFLLLALVFVVFMLARGSIRKRLSGFDEVDPGQATQLINREDAIVVDVREPQEWSQGHIPGARHIPLGQLPKRLNELEKYKDRPIITQCRSGMRSATAASTLKKAGFTKIYNLKGGITAWKGAGLPLDRK</sequence>
<keyword evidence="3" id="KW-1185">Reference proteome</keyword>
<dbReference type="InterPro" id="IPR001763">
    <property type="entry name" value="Rhodanese-like_dom"/>
</dbReference>
<dbReference type="RefSeq" id="WP_341371267.1">
    <property type="nucleotide sequence ID" value="NZ_JBBPCO010000010.1"/>
</dbReference>
<dbReference type="Gene3D" id="3.40.250.10">
    <property type="entry name" value="Rhodanese-like domain"/>
    <property type="match status" value="1"/>
</dbReference>
<proteinExistence type="predicted"/>
<feature type="domain" description="Rhodanese" evidence="1">
    <location>
        <begin position="47"/>
        <end position="137"/>
    </location>
</feature>
<dbReference type="Proteomes" id="UP001446205">
    <property type="component" value="Unassembled WGS sequence"/>
</dbReference>
<dbReference type="PANTHER" id="PTHR43031:SF18">
    <property type="entry name" value="RHODANESE-RELATED SULFURTRANSFERASES"/>
    <property type="match status" value="1"/>
</dbReference>
<dbReference type="Pfam" id="PF00581">
    <property type="entry name" value="Rhodanese"/>
    <property type="match status" value="1"/>
</dbReference>
<evidence type="ECO:0000313" key="2">
    <source>
        <dbReference type="EMBL" id="MEK8090211.1"/>
    </source>
</evidence>
<dbReference type="InterPro" id="IPR036873">
    <property type="entry name" value="Rhodanese-like_dom_sf"/>
</dbReference>
<dbReference type="EMBL" id="JBBPCO010000010">
    <property type="protein sequence ID" value="MEK8090211.1"/>
    <property type="molecule type" value="Genomic_DNA"/>
</dbReference>
<dbReference type="InterPro" id="IPR050229">
    <property type="entry name" value="GlpE_sulfurtransferase"/>
</dbReference>
<name>A0ABU9DB56_9PROT</name>
<reference evidence="2 3" key="1">
    <citation type="submission" date="2024-04" db="EMBL/GenBank/DDBJ databases">
        <authorList>
            <person name="Abashina T."/>
            <person name="Shaikin A."/>
        </authorList>
    </citation>
    <scope>NUCLEOTIDE SEQUENCE [LARGE SCALE GENOMIC DNA]</scope>
    <source>
        <strain evidence="2 3">AAFK</strain>
    </source>
</reference>
<dbReference type="PANTHER" id="PTHR43031">
    <property type="entry name" value="FAD-DEPENDENT OXIDOREDUCTASE"/>
    <property type="match status" value="1"/>
</dbReference>
<dbReference type="SMART" id="SM00450">
    <property type="entry name" value="RHOD"/>
    <property type="match status" value="1"/>
</dbReference>
<evidence type="ECO:0000259" key="1">
    <source>
        <dbReference type="PROSITE" id="PS50206"/>
    </source>
</evidence>
<protein>
    <submittedName>
        <fullName evidence="2">Rhodanese-like domain-containing protein</fullName>
    </submittedName>
</protein>